<feature type="repeat" description="TPR" evidence="3">
    <location>
        <begin position="43"/>
        <end position="76"/>
    </location>
</feature>
<evidence type="ECO:0000256" key="1">
    <source>
        <dbReference type="ARBA" id="ARBA00022737"/>
    </source>
</evidence>
<accession>A0A4R3L5U8</accession>
<keyword evidence="6" id="KW-1185">Reference proteome</keyword>
<dbReference type="InterPro" id="IPR019734">
    <property type="entry name" value="TPR_rpt"/>
</dbReference>
<feature type="transmembrane region" description="Helical" evidence="4">
    <location>
        <begin position="265"/>
        <end position="289"/>
    </location>
</feature>
<evidence type="ECO:0000313" key="6">
    <source>
        <dbReference type="Proteomes" id="UP000294937"/>
    </source>
</evidence>
<keyword evidence="1" id="KW-0677">Repeat</keyword>
<organism evidence="5 6">
    <name type="scientific">Hazenella coriacea</name>
    <dbReference type="NCBI Taxonomy" id="1179467"/>
    <lineage>
        <taxon>Bacteria</taxon>
        <taxon>Bacillati</taxon>
        <taxon>Bacillota</taxon>
        <taxon>Bacilli</taxon>
        <taxon>Bacillales</taxon>
        <taxon>Thermoactinomycetaceae</taxon>
        <taxon>Hazenella</taxon>
    </lineage>
</organism>
<keyword evidence="4" id="KW-1133">Transmembrane helix</keyword>
<dbReference type="InterPro" id="IPR051685">
    <property type="entry name" value="Ycf3/AcsC/BcsC/TPR_MFPF"/>
</dbReference>
<feature type="transmembrane region" description="Helical" evidence="4">
    <location>
        <begin position="234"/>
        <end position="259"/>
    </location>
</feature>
<dbReference type="Gene3D" id="1.25.40.10">
    <property type="entry name" value="Tetratricopeptide repeat domain"/>
    <property type="match status" value="2"/>
</dbReference>
<dbReference type="Pfam" id="PF12895">
    <property type="entry name" value="ANAPC3"/>
    <property type="match status" value="1"/>
</dbReference>
<reference evidence="5 6" key="1">
    <citation type="submission" date="2019-03" db="EMBL/GenBank/DDBJ databases">
        <title>Genomic Encyclopedia of Type Strains, Phase IV (KMG-IV): sequencing the most valuable type-strain genomes for metagenomic binning, comparative biology and taxonomic classification.</title>
        <authorList>
            <person name="Goeker M."/>
        </authorList>
    </citation>
    <scope>NUCLEOTIDE SEQUENCE [LARGE SCALE GENOMIC DNA]</scope>
    <source>
        <strain evidence="5 6">DSM 45707</strain>
    </source>
</reference>
<keyword evidence="4" id="KW-0812">Transmembrane</keyword>
<keyword evidence="2 3" id="KW-0802">TPR repeat</keyword>
<name>A0A4R3L5U8_9BACL</name>
<dbReference type="SUPFAM" id="SSF48452">
    <property type="entry name" value="TPR-like"/>
    <property type="match status" value="1"/>
</dbReference>
<evidence type="ECO:0000256" key="4">
    <source>
        <dbReference type="SAM" id="Phobius"/>
    </source>
</evidence>
<dbReference type="Pfam" id="PF13181">
    <property type="entry name" value="TPR_8"/>
    <property type="match status" value="1"/>
</dbReference>
<sequence>MEQELVNDINKQLAKAEQAFKLDKYDLAIELAQQALANDPEQAYAYWLISSSYVGLEEYEKALATIKETIKLNPSYADAHTLYGIILFKLKRKREAEQEYKKAIELNVNSFFGRFTYAEFLGIYNDRYKEGLYQIEYALRIDPTDANALSVKGVILGKLKKYKQAEQAFLDSLAQDPENDITHHNYGQFLLFRNRPHQAYRHFKEAISLDPGSSLTLGMYHLSIKIKHPLYRWVWIYQLFMGRLGWVWVGLFFLALGLFFRPLAFPFFISCICFYIFLVIYASLVGKYLDFLIKKGRLK</sequence>
<dbReference type="Proteomes" id="UP000294937">
    <property type="component" value="Unassembled WGS sequence"/>
</dbReference>
<dbReference type="PANTHER" id="PTHR44943:SF8">
    <property type="entry name" value="TPR REPEAT-CONTAINING PROTEIN MJ0263"/>
    <property type="match status" value="1"/>
</dbReference>
<feature type="repeat" description="TPR" evidence="3">
    <location>
        <begin position="180"/>
        <end position="213"/>
    </location>
</feature>
<feature type="repeat" description="TPR" evidence="3">
    <location>
        <begin position="77"/>
        <end position="110"/>
    </location>
</feature>
<keyword evidence="4" id="KW-0472">Membrane</keyword>
<evidence type="ECO:0000256" key="2">
    <source>
        <dbReference type="ARBA" id="ARBA00022803"/>
    </source>
</evidence>
<dbReference type="AlphaFoldDB" id="A0A4R3L5U8"/>
<dbReference type="InterPro" id="IPR011990">
    <property type="entry name" value="TPR-like_helical_dom_sf"/>
</dbReference>
<dbReference type="EMBL" id="SMAG01000004">
    <property type="protein sequence ID" value="TCS94190.1"/>
    <property type="molecule type" value="Genomic_DNA"/>
</dbReference>
<dbReference type="OrthoDB" id="9769030at2"/>
<feature type="repeat" description="TPR" evidence="3">
    <location>
        <begin position="146"/>
        <end position="179"/>
    </location>
</feature>
<dbReference type="PANTHER" id="PTHR44943">
    <property type="entry name" value="CELLULOSE SYNTHASE OPERON PROTEIN C"/>
    <property type="match status" value="1"/>
</dbReference>
<proteinExistence type="predicted"/>
<gene>
    <name evidence="5" type="ORF">EDD58_10456</name>
</gene>
<evidence type="ECO:0000256" key="3">
    <source>
        <dbReference type="PROSITE-ProRule" id="PRU00339"/>
    </source>
</evidence>
<protein>
    <submittedName>
        <fullName evidence="5">Tetratricopeptide repeat protein</fullName>
    </submittedName>
</protein>
<evidence type="ECO:0000313" key="5">
    <source>
        <dbReference type="EMBL" id="TCS94190.1"/>
    </source>
</evidence>
<dbReference type="RefSeq" id="WP_131924608.1">
    <property type="nucleotide sequence ID" value="NZ_SMAG01000004.1"/>
</dbReference>
<dbReference type="SMART" id="SM00028">
    <property type="entry name" value="TPR"/>
    <property type="match status" value="5"/>
</dbReference>
<dbReference type="PROSITE" id="PS50005">
    <property type="entry name" value="TPR"/>
    <property type="match status" value="4"/>
</dbReference>
<comment type="caution">
    <text evidence="5">The sequence shown here is derived from an EMBL/GenBank/DDBJ whole genome shotgun (WGS) entry which is preliminary data.</text>
</comment>